<dbReference type="RefSeq" id="WP_055007863.1">
    <property type="nucleotide sequence ID" value="NZ_LJPW01000014.1"/>
</dbReference>
<dbReference type="EMBL" id="RBOC01000063">
    <property type="protein sequence ID" value="RMM11644.1"/>
    <property type="molecule type" value="Genomic_DNA"/>
</dbReference>
<organism evidence="2 3">
    <name type="scientific">Pseudomonas caricapapayae</name>
    <dbReference type="NCBI Taxonomy" id="46678"/>
    <lineage>
        <taxon>Bacteria</taxon>
        <taxon>Pseudomonadati</taxon>
        <taxon>Pseudomonadota</taxon>
        <taxon>Gammaproteobacteria</taxon>
        <taxon>Pseudomonadales</taxon>
        <taxon>Pseudomonadaceae</taxon>
        <taxon>Pseudomonas</taxon>
    </lineage>
</organism>
<evidence type="ECO:0000256" key="1">
    <source>
        <dbReference type="SAM" id="Coils"/>
    </source>
</evidence>
<dbReference type="AlphaFoldDB" id="A0A0P9M561"/>
<keyword evidence="1" id="KW-0175">Coiled coil</keyword>
<feature type="coiled-coil region" evidence="1">
    <location>
        <begin position="98"/>
        <end position="132"/>
    </location>
</feature>
<sequence>MNEIQELKDRRDQLLKEADQLHTQLLPFEAALENEQSIGPAQERELRDKYNELKTRFDARKHEADLLDRKINRRETLINSQSLMAGYIEAMNTWKADEQELNEKRQSLSIRLEQIQQQAVEDMAKARQAETDAATSYAQAVAWGDTEGEKTANADAQKAAKNLATAAEHDRRQGLIISALKQELATVDQYIVEAQEKQRGIERDALWLSQTVLEEKWNEAAKALFDVGGRLWANYNLLGLDQVSLLKLAVPQEGEKVGNWTWHELSDRARRYSAQDLLQLNDISTPQQAALVSQLEERTNEISEQHGADVVEGWLKK</sequence>
<name>A0A0P9M561_9PSED</name>
<comment type="caution">
    <text evidence="2">The sequence shown here is derived from an EMBL/GenBank/DDBJ whole genome shotgun (WGS) entry which is preliminary data.</text>
</comment>
<protein>
    <submittedName>
        <fullName evidence="2">Putative Chromosome segregation SMC protein</fullName>
    </submittedName>
</protein>
<accession>A0A0P9M561</accession>
<evidence type="ECO:0000313" key="2">
    <source>
        <dbReference type="EMBL" id="RMM11644.1"/>
    </source>
</evidence>
<reference evidence="2 3" key="1">
    <citation type="submission" date="2018-08" db="EMBL/GenBank/DDBJ databases">
        <title>Recombination of ecologically and evolutionarily significant loci maintains genetic cohesion in the Pseudomonas syringae species complex.</title>
        <authorList>
            <person name="Dillon M."/>
            <person name="Thakur S."/>
            <person name="Almeida R.N.D."/>
            <person name="Weir B.S."/>
            <person name="Guttman D.S."/>
        </authorList>
    </citation>
    <scope>NUCLEOTIDE SEQUENCE [LARGE SCALE GENOMIC DNA]</scope>
    <source>
        <strain evidence="2 3">ICMP 4086</strain>
    </source>
</reference>
<gene>
    <name evidence="2" type="ORF">ALQ84_04619</name>
</gene>
<proteinExistence type="predicted"/>
<evidence type="ECO:0000313" key="3">
    <source>
        <dbReference type="Proteomes" id="UP000278587"/>
    </source>
</evidence>
<dbReference type="Proteomes" id="UP000278587">
    <property type="component" value="Unassembled WGS sequence"/>
</dbReference>